<proteinExistence type="predicted"/>
<accession>A0A497X8C2</accession>
<reference evidence="2 3" key="1">
    <citation type="submission" date="2018-10" db="EMBL/GenBank/DDBJ databases">
        <title>Genomic Encyclopedia of Type Strains, Phase IV (KMG-IV): sequencing the most valuable type-strain genomes for metagenomic binning, comparative biology and taxonomic classification.</title>
        <authorList>
            <person name="Goeker M."/>
        </authorList>
    </citation>
    <scope>NUCLEOTIDE SEQUENCE [LARGE SCALE GENOMIC DNA]</scope>
    <source>
        <strain evidence="2 3">DSM 26916</strain>
    </source>
</reference>
<evidence type="ECO:0000313" key="2">
    <source>
        <dbReference type="EMBL" id="RLJ62089.1"/>
    </source>
</evidence>
<evidence type="ECO:0000313" key="3">
    <source>
        <dbReference type="Proteomes" id="UP000268908"/>
    </source>
</evidence>
<dbReference type="Proteomes" id="UP000268908">
    <property type="component" value="Unassembled WGS sequence"/>
</dbReference>
<feature type="transmembrane region" description="Helical" evidence="1">
    <location>
        <begin position="36"/>
        <end position="60"/>
    </location>
</feature>
<protein>
    <submittedName>
        <fullName evidence="2">Uncharacterized protein</fullName>
    </submittedName>
</protein>
<keyword evidence="3" id="KW-1185">Reference proteome</keyword>
<keyword evidence="1" id="KW-0472">Membrane</keyword>
<comment type="caution">
    <text evidence="2">The sequence shown here is derived from an EMBL/GenBank/DDBJ whole genome shotgun (WGS) entry which is preliminary data.</text>
</comment>
<keyword evidence="1" id="KW-0812">Transmembrane</keyword>
<keyword evidence="1" id="KW-1133">Transmembrane helix</keyword>
<evidence type="ECO:0000256" key="1">
    <source>
        <dbReference type="SAM" id="Phobius"/>
    </source>
</evidence>
<dbReference type="EMBL" id="RCCI01000008">
    <property type="protein sequence ID" value="RLJ62089.1"/>
    <property type="molecule type" value="Genomic_DNA"/>
</dbReference>
<dbReference type="AlphaFoldDB" id="A0A497X8C2"/>
<organism evidence="2 3">
    <name type="scientific">Sulfurisoma sediminicola</name>
    <dbReference type="NCBI Taxonomy" id="1381557"/>
    <lineage>
        <taxon>Bacteria</taxon>
        <taxon>Pseudomonadati</taxon>
        <taxon>Pseudomonadota</taxon>
        <taxon>Betaproteobacteria</taxon>
        <taxon>Nitrosomonadales</taxon>
        <taxon>Sterolibacteriaceae</taxon>
        <taxon>Sulfurisoma</taxon>
    </lineage>
</organism>
<sequence length="68" mass="6797">MKTAFFSINLVFAVLGLVLGIATLLSVSGLGAAHGIAALAVGLGALLLGGICLCMCGGCLSHRRQRQA</sequence>
<gene>
    <name evidence="2" type="ORF">DFR35_2732</name>
</gene>
<dbReference type="RefSeq" id="WP_121243226.1">
    <property type="nucleotide sequence ID" value="NZ_BHVV01000002.1"/>
</dbReference>
<name>A0A497X8C2_9PROT</name>